<dbReference type="CDD" id="cd00383">
    <property type="entry name" value="trans_reg_C"/>
    <property type="match status" value="1"/>
</dbReference>
<dbReference type="SUPFAM" id="SSF52172">
    <property type="entry name" value="CheY-like"/>
    <property type="match status" value="1"/>
</dbReference>
<dbReference type="PANTHER" id="PTHR48111">
    <property type="entry name" value="REGULATOR OF RPOS"/>
    <property type="match status" value="1"/>
</dbReference>
<dbReference type="SUPFAM" id="SSF46894">
    <property type="entry name" value="C-terminal effector domain of the bipartite response regulators"/>
    <property type="match status" value="1"/>
</dbReference>
<evidence type="ECO:0000256" key="2">
    <source>
        <dbReference type="ARBA" id="ARBA00023012"/>
    </source>
</evidence>
<evidence type="ECO:0000256" key="3">
    <source>
        <dbReference type="ARBA" id="ARBA00023015"/>
    </source>
</evidence>
<dbReference type="PROSITE" id="PS51755">
    <property type="entry name" value="OMPR_PHOB"/>
    <property type="match status" value="1"/>
</dbReference>
<dbReference type="Gene3D" id="3.40.50.2300">
    <property type="match status" value="1"/>
</dbReference>
<gene>
    <name evidence="10" type="primary">tcrX_1</name>
    <name evidence="10" type="ORF">MSIMFB_04238</name>
</gene>
<dbReference type="InterPro" id="IPR016032">
    <property type="entry name" value="Sig_transdc_resp-reg_C-effctor"/>
</dbReference>
<reference evidence="10 11" key="1">
    <citation type="submission" date="2017-10" db="EMBL/GenBank/DDBJ databases">
        <authorList>
            <consortium name="Urmite Genomes"/>
        </authorList>
    </citation>
    <scope>NUCLEOTIDE SEQUENCE [LARGE SCALE GENOMIC DNA]</scope>
    <source>
        <strain evidence="10 11">FB-527</strain>
    </source>
</reference>
<keyword evidence="3" id="KW-0805">Transcription regulation</keyword>
<evidence type="ECO:0000256" key="5">
    <source>
        <dbReference type="ARBA" id="ARBA00023163"/>
    </source>
</evidence>
<comment type="caution">
    <text evidence="10">The sequence shown here is derived from an EMBL/GenBank/DDBJ whole genome shotgun (WGS) entry which is preliminary data.</text>
</comment>
<evidence type="ECO:0000256" key="6">
    <source>
        <dbReference type="PROSITE-ProRule" id="PRU00169"/>
    </source>
</evidence>
<dbReference type="InterPro" id="IPR036388">
    <property type="entry name" value="WH-like_DNA-bd_sf"/>
</dbReference>
<accession>A0A7Z7NBB6</accession>
<dbReference type="GO" id="GO:0032993">
    <property type="term" value="C:protein-DNA complex"/>
    <property type="evidence" value="ECO:0007669"/>
    <property type="project" value="TreeGrafter"/>
</dbReference>
<dbReference type="Pfam" id="PF00072">
    <property type="entry name" value="Response_reg"/>
    <property type="match status" value="1"/>
</dbReference>
<dbReference type="PROSITE" id="PS50110">
    <property type="entry name" value="RESPONSE_REGULATORY"/>
    <property type="match status" value="1"/>
</dbReference>
<evidence type="ECO:0000313" key="10">
    <source>
        <dbReference type="EMBL" id="SOJ56762.1"/>
    </source>
</evidence>
<dbReference type="AlphaFoldDB" id="A0A7Z7NBB6"/>
<dbReference type="CDD" id="cd17615">
    <property type="entry name" value="REC_OmpR_MtPhoP-like"/>
    <property type="match status" value="1"/>
</dbReference>
<evidence type="ECO:0000313" key="11">
    <source>
        <dbReference type="Proteomes" id="UP000554965"/>
    </source>
</evidence>
<name>A0A7Z7NBB6_9MYCO</name>
<organism evidence="10 11">
    <name type="scientific">Mycobacterium simulans</name>
    <dbReference type="NCBI Taxonomy" id="627089"/>
    <lineage>
        <taxon>Bacteria</taxon>
        <taxon>Bacillati</taxon>
        <taxon>Actinomycetota</taxon>
        <taxon>Actinomycetes</taxon>
        <taxon>Mycobacteriales</taxon>
        <taxon>Mycobacteriaceae</taxon>
        <taxon>Mycobacterium</taxon>
    </lineage>
</organism>
<evidence type="ECO:0000259" key="8">
    <source>
        <dbReference type="PROSITE" id="PS50110"/>
    </source>
</evidence>
<dbReference type="InterPro" id="IPR001789">
    <property type="entry name" value="Sig_transdc_resp-reg_receiver"/>
</dbReference>
<dbReference type="EMBL" id="OCTY01000002">
    <property type="protein sequence ID" value="SOJ56762.1"/>
    <property type="molecule type" value="Genomic_DNA"/>
</dbReference>
<evidence type="ECO:0000259" key="9">
    <source>
        <dbReference type="PROSITE" id="PS51755"/>
    </source>
</evidence>
<dbReference type="SMART" id="SM00448">
    <property type="entry name" value="REC"/>
    <property type="match status" value="1"/>
</dbReference>
<dbReference type="GO" id="GO:0006355">
    <property type="term" value="P:regulation of DNA-templated transcription"/>
    <property type="evidence" value="ECO:0007669"/>
    <property type="project" value="InterPro"/>
</dbReference>
<proteinExistence type="predicted"/>
<dbReference type="Pfam" id="PF00486">
    <property type="entry name" value="Trans_reg_C"/>
    <property type="match status" value="1"/>
</dbReference>
<dbReference type="Proteomes" id="UP000554965">
    <property type="component" value="Unassembled WGS sequence"/>
</dbReference>
<dbReference type="InterPro" id="IPR039420">
    <property type="entry name" value="WalR-like"/>
</dbReference>
<keyword evidence="5" id="KW-0804">Transcription</keyword>
<dbReference type="SMART" id="SM00862">
    <property type="entry name" value="Trans_reg_C"/>
    <property type="match status" value="1"/>
</dbReference>
<dbReference type="FunFam" id="1.10.10.10:FF:000005">
    <property type="entry name" value="Two-component system response regulator"/>
    <property type="match status" value="1"/>
</dbReference>
<keyword evidence="2" id="KW-0902">Two-component regulatory system</keyword>
<feature type="modified residue" description="4-aspartylphosphate" evidence="6">
    <location>
        <position position="91"/>
    </location>
</feature>
<evidence type="ECO:0000256" key="4">
    <source>
        <dbReference type="ARBA" id="ARBA00023125"/>
    </source>
</evidence>
<dbReference type="GO" id="GO:0000156">
    <property type="term" value="F:phosphorelay response regulator activity"/>
    <property type="evidence" value="ECO:0007669"/>
    <property type="project" value="TreeGrafter"/>
</dbReference>
<dbReference type="PANTHER" id="PTHR48111:SF28">
    <property type="entry name" value="TRANSCRIPTIONAL REGULATORY PROTEIN TCRX-RELATED"/>
    <property type="match status" value="1"/>
</dbReference>
<sequence>MCGWKNDSNMTAMSGYARSQRPRQAILGQLPRINRADGSPIRVLLVDDEPALTNLVKMALHYEGWDVEIAHNGREAITKFDSIGPDVLVLDIMLPDVDGLQILQRVRESDAYTPTLFLTARDSVMDRVTGLTAGADDYMTKPFSLEELVARLRGLLRRSSHLAPPADEALKVGDLKLDAASREVTRGGTPMSLSSTEFELLRFLMRNPRRALSRTEILDRVWNYDFAGRTSIVDLYISYLRKKIDADREPMIHTVRGIGYMLRPPE</sequence>
<evidence type="ECO:0000256" key="1">
    <source>
        <dbReference type="ARBA" id="ARBA00022553"/>
    </source>
</evidence>
<feature type="domain" description="Response regulatory" evidence="8">
    <location>
        <begin position="42"/>
        <end position="156"/>
    </location>
</feature>
<dbReference type="InterPro" id="IPR001867">
    <property type="entry name" value="OmpR/PhoB-type_DNA-bd"/>
</dbReference>
<dbReference type="Gene3D" id="1.10.10.10">
    <property type="entry name" value="Winged helix-like DNA-binding domain superfamily/Winged helix DNA-binding domain"/>
    <property type="match status" value="1"/>
</dbReference>
<keyword evidence="11" id="KW-1185">Reference proteome</keyword>
<dbReference type="Gene3D" id="6.10.250.690">
    <property type="match status" value="1"/>
</dbReference>
<dbReference type="GO" id="GO:0005829">
    <property type="term" value="C:cytosol"/>
    <property type="evidence" value="ECO:0007669"/>
    <property type="project" value="TreeGrafter"/>
</dbReference>
<dbReference type="GO" id="GO:0000976">
    <property type="term" value="F:transcription cis-regulatory region binding"/>
    <property type="evidence" value="ECO:0007669"/>
    <property type="project" value="TreeGrafter"/>
</dbReference>
<evidence type="ECO:0000256" key="7">
    <source>
        <dbReference type="PROSITE-ProRule" id="PRU01091"/>
    </source>
</evidence>
<feature type="DNA-binding region" description="OmpR/PhoB-type" evidence="7">
    <location>
        <begin position="167"/>
        <end position="264"/>
    </location>
</feature>
<dbReference type="InterPro" id="IPR011006">
    <property type="entry name" value="CheY-like_superfamily"/>
</dbReference>
<protein>
    <submittedName>
        <fullName evidence="10">Putative transcriptional regulatory protein TcrX</fullName>
    </submittedName>
</protein>
<feature type="domain" description="OmpR/PhoB-type" evidence="9">
    <location>
        <begin position="167"/>
        <end position="264"/>
    </location>
</feature>
<keyword evidence="1 6" id="KW-0597">Phosphoprotein</keyword>
<keyword evidence="4 7" id="KW-0238">DNA-binding</keyword>